<reference evidence="1" key="1">
    <citation type="submission" date="2017-06" db="EMBL/GenBank/DDBJ databases">
        <title>Novel phages from South African skin metaviromes.</title>
        <authorList>
            <person name="van Zyl L.J."/>
            <person name="Abrahams Y."/>
            <person name="Stander E.A."/>
            <person name="Kirby B.M."/>
            <person name="Clavaud C."/>
            <person name="Farcet C."/>
            <person name="Breton L."/>
            <person name="Trindade M.I."/>
        </authorList>
    </citation>
    <scope>NUCLEOTIDE SEQUENCE</scope>
</reference>
<sequence length="52" mass="6222">MSNIDHPFYCIGCGVIQKDKASYDEHYRKCWLGQDELSKEQIFDLVYNENNY</sequence>
<evidence type="ECO:0000313" key="1">
    <source>
        <dbReference type="EMBL" id="ASN71821.1"/>
    </source>
</evidence>
<dbReference type="EMBL" id="MF417933">
    <property type="protein sequence ID" value="ASN71821.1"/>
    <property type="molecule type" value="Genomic_DNA"/>
</dbReference>
<name>A0A2H4JGQ2_9CAUD</name>
<organism evidence="1">
    <name type="scientific">uncultured Caudovirales phage</name>
    <dbReference type="NCBI Taxonomy" id="2100421"/>
    <lineage>
        <taxon>Viruses</taxon>
        <taxon>Duplodnaviria</taxon>
        <taxon>Heunggongvirae</taxon>
        <taxon>Uroviricota</taxon>
        <taxon>Caudoviricetes</taxon>
        <taxon>Peduoviridae</taxon>
        <taxon>Maltschvirus</taxon>
        <taxon>Maltschvirus maltsch</taxon>
    </lineage>
</organism>
<proteinExistence type="predicted"/>
<protein>
    <submittedName>
        <fullName evidence="1">Uncharacterized protein</fullName>
    </submittedName>
</protein>
<accession>A0A2H4JGQ2</accession>
<gene>
    <name evidence="1" type="ORF">7S4_35</name>
</gene>